<feature type="region of interest" description="Disordered" evidence="1">
    <location>
        <begin position="1"/>
        <end position="103"/>
    </location>
</feature>
<organism evidence="2 3">
    <name type="scientific">Rudaeicoccus suwonensis</name>
    <dbReference type="NCBI Taxonomy" id="657409"/>
    <lineage>
        <taxon>Bacteria</taxon>
        <taxon>Bacillati</taxon>
        <taxon>Actinomycetota</taxon>
        <taxon>Actinomycetes</taxon>
        <taxon>Micrococcales</taxon>
        <taxon>Dermacoccaceae</taxon>
        <taxon>Rudaeicoccus</taxon>
    </lineage>
</organism>
<comment type="caution">
    <text evidence="2">The sequence shown here is derived from an EMBL/GenBank/DDBJ whole genome shotgun (WGS) entry which is preliminary data.</text>
</comment>
<dbReference type="AlphaFoldDB" id="A0A561E418"/>
<sequence length="268" mass="26684">MTTPPTHDEFENDPTGMGALLRAQPDPGPMPAAVSDSILAALAQEQSARPPSGNVTPLTRLPAARVPATPAAGPTEGSAESADAPTPDARTTDAPTDIRSAGGNNRWLKVVGGLVAAAVVGTVAVVGVNSLGGNNAPTTAAPSTAGTGHVDPDQVAAVTQVSASSINYTAADFNQQAASMAASPVRSPDPAQIAQFGSLASPKGIIACVGAIGTSLLDHPDKVRVDLATYDGKPAVIVVVTKGSVRTAFAVSTTCSESQAPLVAPRTI</sequence>
<proteinExistence type="predicted"/>
<feature type="compositionally biased region" description="Polar residues" evidence="1">
    <location>
        <begin position="44"/>
        <end position="57"/>
    </location>
</feature>
<feature type="compositionally biased region" description="Low complexity" evidence="1">
    <location>
        <begin position="82"/>
        <end position="97"/>
    </location>
</feature>
<evidence type="ECO:0000313" key="2">
    <source>
        <dbReference type="EMBL" id="TWE10331.1"/>
    </source>
</evidence>
<dbReference type="OrthoDB" id="4861979at2"/>
<protein>
    <submittedName>
        <fullName evidence="2">Uncharacterized protein</fullName>
    </submittedName>
</protein>
<reference evidence="2 3" key="1">
    <citation type="submission" date="2019-06" db="EMBL/GenBank/DDBJ databases">
        <title>Sequencing the genomes of 1000 actinobacteria strains.</title>
        <authorList>
            <person name="Klenk H.-P."/>
        </authorList>
    </citation>
    <scope>NUCLEOTIDE SEQUENCE [LARGE SCALE GENOMIC DNA]</scope>
    <source>
        <strain evidence="2 3">DSM 19560</strain>
    </source>
</reference>
<evidence type="ECO:0000256" key="1">
    <source>
        <dbReference type="SAM" id="MobiDB-lite"/>
    </source>
</evidence>
<evidence type="ECO:0000313" key="3">
    <source>
        <dbReference type="Proteomes" id="UP000318297"/>
    </source>
</evidence>
<keyword evidence="3" id="KW-1185">Reference proteome</keyword>
<gene>
    <name evidence="2" type="ORF">BKA23_2687</name>
</gene>
<accession>A0A561E418</accession>
<dbReference type="EMBL" id="VIVQ01000002">
    <property type="protein sequence ID" value="TWE10331.1"/>
    <property type="molecule type" value="Genomic_DNA"/>
</dbReference>
<dbReference type="Proteomes" id="UP000318297">
    <property type="component" value="Unassembled WGS sequence"/>
</dbReference>
<name>A0A561E418_9MICO</name>
<dbReference type="RefSeq" id="WP_145229218.1">
    <property type="nucleotide sequence ID" value="NZ_VIVQ01000002.1"/>
</dbReference>